<name>A0A2V5I4K3_9EURO</name>
<keyword evidence="3" id="KW-0732">Signal</keyword>
<evidence type="ECO:0000313" key="5">
    <source>
        <dbReference type="Proteomes" id="UP000248817"/>
    </source>
</evidence>
<reference evidence="4 5" key="1">
    <citation type="submission" date="2018-02" db="EMBL/GenBank/DDBJ databases">
        <title>The genomes of Aspergillus section Nigri reveals drivers in fungal speciation.</title>
        <authorList>
            <consortium name="DOE Joint Genome Institute"/>
            <person name="Vesth T.C."/>
            <person name="Nybo J."/>
            <person name="Theobald S."/>
            <person name="Brandl J."/>
            <person name="Frisvad J.C."/>
            <person name="Nielsen K.F."/>
            <person name="Lyhne E.K."/>
            <person name="Kogle M.E."/>
            <person name="Kuo A."/>
            <person name="Riley R."/>
            <person name="Clum A."/>
            <person name="Nolan M."/>
            <person name="Lipzen A."/>
            <person name="Salamov A."/>
            <person name="Henrissat B."/>
            <person name="Wiebenga A."/>
            <person name="De vries R.P."/>
            <person name="Grigoriev I.V."/>
            <person name="Mortensen U.H."/>
            <person name="Andersen M.R."/>
            <person name="Baker S.E."/>
        </authorList>
    </citation>
    <scope>NUCLEOTIDE SEQUENCE [LARGE SCALE GENOMIC DNA]</scope>
    <source>
        <strain evidence="4 5">CBS 114.80</strain>
    </source>
</reference>
<dbReference type="Pfam" id="PF02585">
    <property type="entry name" value="PIG-L"/>
    <property type="match status" value="1"/>
</dbReference>
<organism evidence="4 5">
    <name type="scientific">Aspergillus indologenus CBS 114.80</name>
    <dbReference type="NCBI Taxonomy" id="1450541"/>
    <lineage>
        <taxon>Eukaryota</taxon>
        <taxon>Fungi</taxon>
        <taxon>Dikarya</taxon>
        <taxon>Ascomycota</taxon>
        <taxon>Pezizomycotina</taxon>
        <taxon>Eurotiomycetes</taxon>
        <taxon>Eurotiomycetidae</taxon>
        <taxon>Eurotiales</taxon>
        <taxon>Aspergillaceae</taxon>
        <taxon>Aspergillus</taxon>
        <taxon>Aspergillus subgen. Circumdati</taxon>
    </lineage>
</organism>
<dbReference type="AlphaFoldDB" id="A0A2V5I4K3"/>
<dbReference type="GO" id="GO:0005783">
    <property type="term" value="C:endoplasmic reticulum"/>
    <property type="evidence" value="ECO:0007669"/>
    <property type="project" value="TreeGrafter"/>
</dbReference>
<evidence type="ECO:0000256" key="2">
    <source>
        <dbReference type="ARBA" id="ARBA00012176"/>
    </source>
</evidence>
<proteinExistence type="inferred from homology"/>
<gene>
    <name evidence="4" type="ORF">BP00DRAFT_425422</name>
</gene>
<dbReference type="EC" id="3.5.1.89" evidence="2"/>
<dbReference type="InterPro" id="IPR003737">
    <property type="entry name" value="GlcNAc_PI_deacetylase-related"/>
</dbReference>
<keyword evidence="5" id="KW-1185">Reference proteome</keyword>
<sequence>MKPQALLSKLALLGSIPFAIADTLNIVAHQDDDLLFLSPDLIRDILSGQAVRTIFLTAGDAGQGTSYWQSRQLGSQAAYARMAIAGNSWTETDAGIPGKDISIYTLSENSSISLIFLHLPDGNMDGTGWAADHNDSLQKLWDGAIDHITTVDGSGTTYTRDELIHTLTSLIDDFQPDELKTQDYHNSFGDGDHSDHYATAFFATSALNDASPHPDLTGYLGYAINNNPVNLDASDIEDKTNIFYEYAVHDQGTCSTATSCSTRPESGWLQRQYTV</sequence>
<dbReference type="EMBL" id="KZ825500">
    <property type="protein sequence ID" value="PYI31668.1"/>
    <property type="molecule type" value="Genomic_DNA"/>
</dbReference>
<dbReference type="Gene3D" id="3.40.50.10320">
    <property type="entry name" value="LmbE-like"/>
    <property type="match status" value="1"/>
</dbReference>
<feature type="chain" id="PRO_5015998447" description="N-acetylglucosaminylphosphatidylinositol deacetylase" evidence="3">
    <location>
        <begin position="22"/>
        <end position="275"/>
    </location>
</feature>
<evidence type="ECO:0000313" key="4">
    <source>
        <dbReference type="EMBL" id="PYI31668.1"/>
    </source>
</evidence>
<comment type="similarity">
    <text evidence="1">Belongs to the PIGL family.</text>
</comment>
<accession>A0A2V5I4K3</accession>
<dbReference type="PANTHER" id="PTHR12993:SF23">
    <property type="entry name" value="N-ACETYLGLUCOSAMINYLPHOSPHATIDYLINOSITOL DEACETYLASE"/>
    <property type="match status" value="1"/>
</dbReference>
<dbReference type="GO" id="GO:0000225">
    <property type="term" value="F:N-acetylglucosaminylphosphatidylinositol deacetylase activity"/>
    <property type="evidence" value="ECO:0007669"/>
    <property type="project" value="UniProtKB-EC"/>
</dbReference>
<evidence type="ECO:0000256" key="1">
    <source>
        <dbReference type="ARBA" id="ARBA00006066"/>
    </source>
</evidence>
<dbReference type="SUPFAM" id="SSF102588">
    <property type="entry name" value="LmbE-like"/>
    <property type="match status" value="1"/>
</dbReference>
<protein>
    <recommendedName>
        <fullName evidence="2">N-acetylglucosaminylphosphatidylinositol deacetylase</fullName>
        <ecNumber evidence="2">3.5.1.89</ecNumber>
    </recommendedName>
</protein>
<feature type="signal peptide" evidence="3">
    <location>
        <begin position="1"/>
        <end position="21"/>
    </location>
</feature>
<evidence type="ECO:0000256" key="3">
    <source>
        <dbReference type="SAM" id="SignalP"/>
    </source>
</evidence>
<dbReference type="Proteomes" id="UP000248817">
    <property type="component" value="Unassembled WGS sequence"/>
</dbReference>
<dbReference type="InterPro" id="IPR024078">
    <property type="entry name" value="LmbE-like_dom_sf"/>
</dbReference>
<dbReference type="PANTHER" id="PTHR12993">
    <property type="entry name" value="N-ACETYLGLUCOSAMINYL-PHOSPHATIDYLINOSITOL DE-N-ACETYLASE-RELATED"/>
    <property type="match status" value="1"/>
</dbReference>